<dbReference type="InterPro" id="IPR009057">
    <property type="entry name" value="Homeodomain-like_sf"/>
</dbReference>
<dbReference type="AlphaFoldDB" id="A0A5C5WNJ9"/>
<reference evidence="1 2" key="1">
    <citation type="submission" date="2019-02" db="EMBL/GenBank/DDBJ databases">
        <title>Deep-cultivation of Planctomycetes and their phenomic and genomic characterization uncovers novel biology.</title>
        <authorList>
            <person name="Wiegand S."/>
            <person name="Jogler M."/>
            <person name="Boedeker C."/>
            <person name="Pinto D."/>
            <person name="Vollmers J."/>
            <person name="Rivas-Marin E."/>
            <person name="Kohn T."/>
            <person name="Peeters S.H."/>
            <person name="Heuer A."/>
            <person name="Rast P."/>
            <person name="Oberbeckmann S."/>
            <person name="Bunk B."/>
            <person name="Jeske O."/>
            <person name="Meyerdierks A."/>
            <person name="Storesund J.E."/>
            <person name="Kallscheuer N."/>
            <person name="Luecker S."/>
            <person name="Lage O.M."/>
            <person name="Pohl T."/>
            <person name="Merkel B.J."/>
            <person name="Hornburger P."/>
            <person name="Mueller R.-W."/>
            <person name="Bruemmer F."/>
            <person name="Labrenz M."/>
            <person name="Spormann A.M."/>
            <person name="Op Den Camp H."/>
            <person name="Overmann J."/>
            <person name="Amann R."/>
            <person name="Jetten M.S.M."/>
            <person name="Mascher T."/>
            <person name="Medema M.H."/>
            <person name="Devos D.P."/>
            <person name="Kaster A.-K."/>
            <person name="Ovreas L."/>
            <person name="Rohde M."/>
            <person name="Galperin M.Y."/>
            <person name="Jogler C."/>
        </authorList>
    </citation>
    <scope>NUCLEOTIDE SEQUENCE [LARGE SCALE GENOMIC DNA]</scope>
    <source>
        <strain evidence="1 2">CA85</strain>
    </source>
</reference>
<dbReference type="RefSeq" id="WP_222435524.1">
    <property type="nucleotide sequence ID" value="NZ_SJPK01000032.1"/>
</dbReference>
<organism evidence="1 2">
    <name type="scientific">Allorhodopirellula solitaria</name>
    <dbReference type="NCBI Taxonomy" id="2527987"/>
    <lineage>
        <taxon>Bacteria</taxon>
        <taxon>Pseudomonadati</taxon>
        <taxon>Planctomycetota</taxon>
        <taxon>Planctomycetia</taxon>
        <taxon>Pirellulales</taxon>
        <taxon>Pirellulaceae</taxon>
        <taxon>Allorhodopirellula</taxon>
    </lineage>
</organism>
<dbReference type="SUPFAM" id="SSF46689">
    <property type="entry name" value="Homeodomain-like"/>
    <property type="match status" value="1"/>
</dbReference>
<dbReference type="EMBL" id="SJPK01000032">
    <property type="protein sequence ID" value="TWT52120.1"/>
    <property type="molecule type" value="Genomic_DNA"/>
</dbReference>
<dbReference type="Proteomes" id="UP000318053">
    <property type="component" value="Unassembled WGS sequence"/>
</dbReference>
<evidence type="ECO:0008006" key="3">
    <source>
        <dbReference type="Google" id="ProtNLM"/>
    </source>
</evidence>
<evidence type="ECO:0000313" key="1">
    <source>
        <dbReference type="EMBL" id="TWT52120.1"/>
    </source>
</evidence>
<gene>
    <name evidence="1" type="ORF">CA85_50880</name>
</gene>
<comment type="caution">
    <text evidence="1">The sequence shown here is derived from an EMBL/GenBank/DDBJ whole genome shotgun (WGS) entry which is preliminary data.</text>
</comment>
<proteinExistence type="predicted"/>
<name>A0A5C5WNJ9_9BACT</name>
<evidence type="ECO:0000313" key="2">
    <source>
        <dbReference type="Proteomes" id="UP000318053"/>
    </source>
</evidence>
<keyword evidence="2" id="KW-1185">Reference proteome</keyword>
<sequence>MSEKQRKKRRAFPAEFTQNAVGLIVKQGYFFNGGSELWRADAGTLRSLHRELGTSRTPSAEGSSLTELKAENFRLRRELQRVQMACEILEDATAYFAMESR</sequence>
<protein>
    <recommendedName>
        <fullName evidence="3">Transposase</fullName>
    </recommendedName>
</protein>
<accession>A0A5C5WNJ9</accession>